<dbReference type="GO" id="GO:0003690">
    <property type="term" value="F:double-stranded DNA binding"/>
    <property type="evidence" value="ECO:0007669"/>
    <property type="project" value="TreeGrafter"/>
</dbReference>
<sequence>MGCYHTTAFRHLQNLNHHKETARWTSHHLSEAATDCRVNIGQSLLLRPQRKDFLGDVIAGGSWVLYDDVKRRAFWLSKEQEPPSDPKVNRHQHKVILSCWFDSRVMVYYELLHKGVTVPTSVYVQQLEKMAAAVREK</sequence>
<dbReference type="GO" id="GO:0000014">
    <property type="term" value="F:single-stranded DNA endodeoxyribonuclease activity"/>
    <property type="evidence" value="ECO:0007669"/>
    <property type="project" value="TreeGrafter"/>
</dbReference>
<dbReference type="OrthoDB" id="5847583at2759"/>
<dbReference type="GO" id="GO:0044547">
    <property type="term" value="F:DNA topoisomerase binding"/>
    <property type="evidence" value="ECO:0007669"/>
    <property type="project" value="TreeGrafter"/>
</dbReference>
<protein>
    <submittedName>
        <fullName evidence="1">Uncharacterized protein</fullName>
    </submittedName>
</protein>
<name>A0A3P6RH34_CYLGO</name>
<dbReference type="GO" id="GO:0035861">
    <property type="term" value="C:site of double-strand break"/>
    <property type="evidence" value="ECO:0007669"/>
    <property type="project" value="TreeGrafter"/>
</dbReference>
<dbReference type="GO" id="GO:0003697">
    <property type="term" value="F:single-stranded DNA binding"/>
    <property type="evidence" value="ECO:0007669"/>
    <property type="project" value="TreeGrafter"/>
</dbReference>
<dbReference type="InterPro" id="IPR036397">
    <property type="entry name" value="RNaseH_sf"/>
</dbReference>
<evidence type="ECO:0000313" key="2">
    <source>
        <dbReference type="Proteomes" id="UP000271889"/>
    </source>
</evidence>
<dbReference type="InterPro" id="IPR001888">
    <property type="entry name" value="Transposase_1"/>
</dbReference>
<dbReference type="GO" id="GO:0015074">
    <property type="term" value="P:DNA integration"/>
    <property type="evidence" value="ECO:0007669"/>
    <property type="project" value="TreeGrafter"/>
</dbReference>
<dbReference type="GO" id="GO:0042800">
    <property type="term" value="F:histone H3K4 methyltransferase activity"/>
    <property type="evidence" value="ECO:0007669"/>
    <property type="project" value="TreeGrafter"/>
</dbReference>
<dbReference type="AlphaFoldDB" id="A0A3P6RH34"/>
<dbReference type="InterPro" id="IPR052709">
    <property type="entry name" value="Transposase-MT_Hybrid"/>
</dbReference>
<dbReference type="GO" id="GO:0031297">
    <property type="term" value="P:replication fork processing"/>
    <property type="evidence" value="ECO:0007669"/>
    <property type="project" value="TreeGrafter"/>
</dbReference>
<dbReference type="GO" id="GO:0006303">
    <property type="term" value="P:double-strand break repair via nonhomologous end joining"/>
    <property type="evidence" value="ECO:0007669"/>
    <property type="project" value="TreeGrafter"/>
</dbReference>
<reference evidence="1 2" key="1">
    <citation type="submission" date="2018-11" db="EMBL/GenBank/DDBJ databases">
        <authorList>
            <consortium name="Pathogen Informatics"/>
        </authorList>
    </citation>
    <scope>NUCLEOTIDE SEQUENCE [LARGE SCALE GENOMIC DNA]</scope>
</reference>
<dbReference type="GO" id="GO:0046975">
    <property type="term" value="F:histone H3K36 methyltransferase activity"/>
    <property type="evidence" value="ECO:0007669"/>
    <property type="project" value="TreeGrafter"/>
</dbReference>
<dbReference type="Pfam" id="PF01359">
    <property type="entry name" value="Transposase_1"/>
    <property type="match status" value="1"/>
</dbReference>
<organism evidence="1 2">
    <name type="scientific">Cylicostephanus goldi</name>
    <name type="common">Nematode worm</name>
    <dbReference type="NCBI Taxonomy" id="71465"/>
    <lineage>
        <taxon>Eukaryota</taxon>
        <taxon>Metazoa</taxon>
        <taxon>Ecdysozoa</taxon>
        <taxon>Nematoda</taxon>
        <taxon>Chromadorea</taxon>
        <taxon>Rhabditida</taxon>
        <taxon>Rhabditina</taxon>
        <taxon>Rhabditomorpha</taxon>
        <taxon>Strongyloidea</taxon>
        <taxon>Strongylidae</taxon>
        <taxon>Cylicostephanus</taxon>
    </lineage>
</organism>
<gene>
    <name evidence="1" type="ORF">CGOC_LOCUS2580</name>
</gene>
<dbReference type="PANTHER" id="PTHR46060">
    <property type="entry name" value="MARINER MOS1 TRANSPOSASE-LIKE PROTEIN"/>
    <property type="match status" value="1"/>
</dbReference>
<keyword evidence="2" id="KW-1185">Reference proteome</keyword>
<accession>A0A3P6RH34</accession>
<dbReference type="GO" id="GO:0000793">
    <property type="term" value="C:condensed chromosome"/>
    <property type="evidence" value="ECO:0007669"/>
    <property type="project" value="TreeGrafter"/>
</dbReference>
<evidence type="ECO:0000313" key="1">
    <source>
        <dbReference type="EMBL" id="VDK53105.1"/>
    </source>
</evidence>
<dbReference type="GO" id="GO:0000729">
    <property type="term" value="P:DNA double-strand break processing"/>
    <property type="evidence" value="ECO:0007669"/>
    <property type="project" value="TreeGrafter"/>
</dbReference>
<proteinExistence type="predicted"/>
<dbReference type="GO" id="GO:0044774">
    <property type="term" value="P:mitotic DNA integrity checkpoint signaling"/>
    <property type="evidence" value="ECO:0007669"/>
    <property type="project" value="TreeGrafter"/>
</dbReference>
<dbReference type="GO" id="GO:0005634">
    <property type="term" value="C:nucleus"/>
    <property type="evidence" value="ECO:0007669"/>
    <property type="project" value="TreeGrafter"/>
</dbReference>
<dbReference type="Gene3D" id="3.30.420.10">
    <property type="entry name" value="Ribonuclease H-like superfamily/Ribonuclease H"/>
    <property type="match status" value="1"/>
</dbReference>
<dbReference type="Proteomes" id="UP000271889">
    <property type="component" value="Unassembled WGS sequence"/>
</dbReference>
<dbReference type="PANTHER" id="PTHR46060:SF2">
    <property type="entry name" value="HISTONE-LYSINE N-METHYLTRANSFERASE SETMAR"/>
    <property type="match status" value="1"/>
</dbReference>
<dbReference type="EMBL" id="UYRV01005866">
    <property type="protein sequence ID" value="VDK53105.1"/>
    <property type="molecule type" value="Genomic_DNA"/>
</dbReference>